<protein>
    <submittedName>
        <fullName evidence="1">Uncharacterized protein</fullName>
    </submittedName>
</protein>
<proteinExistence type="predicted"/>
<comment type="caution">
    <text evidence="1">The sequence shown here is derived from an EMBL/GenBank/DDBJ whole genome shotgun (WGS) entry which is preliminary data.</text>
</comment>
<dbReference type="Proteomes" id="UP000631114">
    <property type="component" value="Unassembled WGS sequence"/>
</dbReference>
<dbReference type="AlphaFoldDB" id="A0A835H688"/>
<evidence type="ECO:0000313" key="2">
    <source>
        <dbReference type="Proteomes" id="UP000631114"/>
    </source>
</evidence>
<sequence length="158" mass="17954">MLLVQQAALPCGRLFSPFATVLPSISSRKKTRGIQLSLLQLQVDLCGWWSELRAASKSALGLGILFGLAEGMNIIRKKFSEERTRALSEAKVVLPNKVQWSMRQKFGNMLHPKSLVICQCKVIIRLLKFSTCYLMKYLKNFSRFQCQCKAIPLLEGFR</sequence>
<reference evidence="1 2" key="1">
    <citation type="submission" date="2020-10" db="EMBL/GenBank/DDBJ databases">
        <title>The Coptis chinensis genome and diversification of protoberbering-type alkaloids.</title>
        <authorList>
            <person name="Wang B."/>
            <person name="Shu S."/>
            <person name="Song C."/>
            <person name="Liu Y."/>
        </authorList>
    </citation>
    <scope>NUCLEOTIDE SEQUENCE [LARGE SCALE GENOMIC DNA]</scope>
    <source>
        <strain evidence="1">HL-2020</strain>
        <tissue evidence="1">Leaf</tissue>
    </source>
</reference>
<accession>A0A835H688</accession>
<evidence type="ECO:0000313" key="1">
    <source>
        <dbReference type="EMBL" id="KAF9593654.1"/>
    </source>
</evidence>
<dbReference type="EMBL" id="JADFTS010000008">
    <property type="protein sequence ID" value="KAF9593654.1"/>
    <property type="molecule type" value="Genomic_DNA"/>
</dbReference>
<gene>
    <name evidence="1" type="ORF">IFM89_024471</name>
</gene>
<name>A0A835H688_9MAGN</name>
<organism evidence="1 2">
    <name type="scientific">Coptis chinensis</name>
    <dbReference type="NCBI Taxonomy" id="261450"/>
    <lineage>
        <taxon>Eukaryota</taxon>
        <taxon>Viridiplantae</taxon>
        <taxon>Streptophyta</taxon>
        <taxon>Embryophyta</taxon>
        <taxon>Tracheophyta</taxon>
        <taxon>Spermatophyta</taxon>
        <taxon>Magnoliopsida</taxon>
        <taxon>Ranunculales</taxon>
        <taxon>Ranunculaceae</taxon>
        <taxon>Coptidoideae</taxon>
        <taxon>Coptis</taxon>
    </lineage>
</organism>
<keyword evidence="2" id="KW-1185">Reference proteome</keyword>